<proteinExistence type="predicted"/>
<accession>A0A1S5RCU2</accession>
<name>A0A1S5RCU2_9CAUD</name>
<gene>
    <name evidence="1" type="ORF">LVP1_g070</name>
</gene>
<dbReference type="EMBL" id="KX223815">
    <property type="protein sequence ID" value="ANO57999.1"/>
    <property type="molecule type" value="Genomic_DNA"/>
</dbReference>
<keyword evidence="2" id="KW-1185">Reference proteome</keyword>
<dbReference type="Proteomes" id="UP000222183">
    <property type="component" value="Segment"/>
</dbReference>
<evidence type="ECO:0000313" key="2">
    <source>
        <dbReference type="Proteomes" id="UP000222183"/>
    </source>
</evidence>
<reference evidence="1 2" key="1">
    <citation type="journal article" date="2016" name="J. Dairy Sci.">
        <title>Characterization and adsorption of Lactobacillus virulent phage P1.</title>
        <authorList>
            <person name="Chen X."/>
            <person name="Xi Y."/>
            <person name="Zhang H."/>
            <person name="Wang Z."/>
            <person name="Fan M."/>
            <person name="Liu Y."/>
            <person name="Wu W."/>
        </authorList>
    </citation>
    <scope>NUCLEOTIDE SEQUENCE [LARGE SCALE GENOMIC DNA]</scope>
</reference>
<sequence>MNGYAKRKNGKVLSYCDIKTFYEFYFQTSMAHKIIKLDDTHYYLTDTGFKHVESDSIVIFDKNEDHWTKYNDVISKKEFDSELAIIEAPWIPPFLMSFRFHMRFDQMIAVFTTMLDEFNADDTDDTDNLKDQLEWILKNQDVFKYILG</sequence>
<evidence type="ECO:0000313" key="1">
    <source>
        <dbReference type="EMBL" id="ANO57999.1"/>
    </source>
</evidence>
<organism evidence="1 2">
    <name type="scientific">Lactobacillus phage P1</name>
    <dbReference type="NCBI Taxonomy" id="1846168"/>
    <lineage>
        <taxon>Viruses</taxon>
        <taxon>Duplodnaviria</taxon>
        <taxon>Heunggongvirae</taxon>
        <taxon>Uroviricota</taxon>
        <taxon>Caudoviricetes</taxon>
        <taxon>Tybeckvirinae</taxon>
        <taxon>Maenadvirus</taxon>
        <taxon>Maenadvirus P1</taxon>
    </lineage>
</organism>
<protein>
    <submittedName>
        <fullName evidence="1">Uncharacterized protein</fullName>
    </submittedName>
</protein>